<proteinExistence type="predicted"/>
<reference evidence="1 2" key="1">
    <citation type="submission" date="2019-03" db="EMBL/GenBank/DDBJ databases">
        <title>Genomic Encyclopedia of Archaeal and Bacterial Type Strains, Phase II (KMG-II): from individual species to whole genera.</title>
        <authorList>
            <person name="Goeker M."/>
        </authorList>
    </citation>
    <scope>NUCLEOTIDE SEQUENCE [LARGE SCALE GENOMIC DNA]</scope>
    <source>
        <strain evidence="1 2">RL-C</strain>
    </source>
</reference>
<accession>A0A4R2EF56</accession>
<protein>
    <submittedName>
        <fullName evidence="1">Uncharacterized protein</fullName>
    </submittedName>
</protein>
<dbReference type="Proteomes" id="UP000294830">
    <property type="component" value="Unassembled WGS sequence"/>
</dbReference>
<evidence type="ECO:0000313" key="1">
    <source>
        <dbReference type="EMBL" id="TCN66735.1"/>
    </source>
</evidence>
<gene>
    <name evidence="1" type="ORF">CLV25_10874</name>
</gene>
<name>A0A4R2EF56_9BACT</name>
<evidence type="ECO:0000313" key="2">
    <source>
        <dbReference type="Proteomes" id="UP000294830"/>
    </source>
</evidence>
<keyword evidence="2" id="KW-1185">Reference proteome</keyword>
<dbReference type="EMBL" id="SLWB01000008">
    <property type="protein sequence ID" value="TCN66735.1"/>
    <property type="molecule type" value="Genomic_DNA"/>
</dbReference>
<sequence>MSHRGFLCLTNNLKSMKRLFLLLFKLYGFLRKHRVSFSGGVLLALQYKHTARNELLGLRIC</sequence>
<dbReference type="AlphaFoldDB" id="A0A4R2EF56"/>
<comment type="caution">
    <text evidence="1">The sequence shown here is derived from an EMBL/GenBank/DDBJ whole genome shotgun (WGS) entry which is preliminary data.</text>
</comment>
<organism evidence="1 2">
    <name type="scientific">Acetobacteroides hydrogenigenes</name>
    <dbReference type="NCBI Taxonomy" id="979970"/>
    <lineage>
        <taxon>Bacteria</taxon>
        <taxon>Pseudomonadati</taxon>
        <taxon>Bacteroidota</taxon>
        <taxon>Bacteroidia</taxon>
        <taxon>Bacteroidales</taxon>
        <taxon>Rikenellaceae</taxon>
        <taxon>Acetobacteroides</taxon>
    </lineage>
</organism>